<keyword evidence="4" id="KW-1185">Reference proteome</keyword>
<gene>
    <name evidence="3" type="ORF">NDN08_006965</name>
</gene>
<evidence type="ECO:0000256" key="2">
    <source>
        <dbReference type="SAM" id="SignalP"/>
    </source>
</evidence>
<name>A0AAV8UM09_9RHOD</name>
<accession>A0AAV8UM09</accession>
<feature type="signal peptide" evidence="2">
    <location>
        <begin position="1"/>
        <end position="29"/>
    </location>
</feature>
<proteinExistence type="predicted"/>
<keyword evidence="2" id="KW-0732">Signal</keyword>
<dbReference type="AlphaFoldDB" id="A0AAV8UM09"/>
<dbReference type="Proteomes" id="UP001157974">
    <property type="component" value="Unassembled WGS sequence"/>
</dbReference>
<evidence type="ECO:0000313" key="4">
    <source>
        <dbReference type="Proteomes" id="UP001157974"/>
    </source>
</evidence>
<keyword evidence="1" id="KW-0812">Transmembrane</keyword>
<organism evidence="3 4">
    <name type="scientific">Rhodosorus marinus</name>
    <dbReference type="NCBI Taxonomy" id="101924"/>
    <lineage>
        <taxon>Eukaryota</taxon>
        <taxon>Rhodophyta</taxon>
        <taxon>Stylonematophyceae</taxon>
        <taxon>Stylonematales</taxon>
        <taxon>Stylonemataceae</taxon>
        <taxon>Rhodosorus</taxon>
    </lineage>
</organism>
<keyword evidence="1" id="KW-1133">Transmembrane helix</keyword>
<evidence type="ECO:0000256" key="1">
    <source>
        <dbReference type="SAM" id="Phobius"/>
    </source>
</evidence>
<keyword evidence="1" id="KW-0472">Membrane</keyword>
<reference evidence="3 4" key="1">
    <citation type="journal article" date="2023" name="Nat. Commun.">
        <title>Origin of minicircular mitochondrial genomes in red algae.</title>
        <authorList>
            <person name="Lee Y."/>
            <person name="Cho C.H."/>
            <person name="Lee Y.M."/>
            <person name="Park S.I."/>
            <person name="Yang J.H."/>
            <person name="West J.A."/>
            <person name="Bhattacharya D."/>
            <person name="Yoon H.S."/>
        </authorList>
    </citation>
    <scope>NUCLEOTIDE SEQUENCE [LARGE SCALE GENOMIC DNA]</scope>
    <source>
        <strain evidence="3 4">CCMP1338</strain>
        <tissue evidence="3">Whole cell</tissue>
    </source>
</reference>
<dbReference type="EMBL" id="JAMWBK010000009">
    <property type="protein sequence ID" value="KAJ8902563.1"/>
    <property type="molecule type" value="Genomic_DNA"/>
</dbReference>
<comment type="caution">
    <text evidence="3">The sequence shown here is derived from an EMBL/GenBank/DDBJ whole genome shotgun (WGS) entry which is preliminary data.</text>
</comment>
<feature type="chain" id="PRO_5043395530" evidence="2">
    <location>
        <begin position="30"/>
        <end position="144"/>
    </location>
</feature>
<protein>
    <submittedName>
        <fullName evidence="3">Uncharacterized protein</fullName>
    </submittedName>
</protein>
<sequence>MSCVRACSDFESAIALVLFVLSATGLGAAHEADATSTAENTVSVFQFLLAWGINGWLSVTALFVPVIAGYFSNVLCFPENAGNNGMRKGNLVLACWVEKALKLGPVMEDDGIGKPSALCTCIREKMWDEEWPEEDKSRDAAYDV</sequence>
<feature type="transmembrane region" description="Helical" evidence="1">
    <location>
        <begin position="53"/>
        <end position="77"/>
    </location>
</feature>
<evidence type="ECO:0000313" key="3">
    <source>
        <dbReference type="EMBL" id="KAJ8902563.1"/>
    </source>
</evidence>